<dbReference type="GO" id="GO:0050308">
    <property type="term" value="F:sugar-phosphatase activity"/>
    <property type="evidence" value="ECO:0007669"/>
    <property type="project" value="TreeGrafter"/>
</dbReference>
<dbReference type="InterPro" id="IPR023198">
    <property type="entry name" value="PGP-like_dom2"/>
</dbReference>
<proteinExistence type="predicted"/>
<dbReference type="HOGENOM" id="CLU_045011_0_2_11"/>
<dbReference type="Proteomes" id="UP000021053">
    <property type="component" value="Unassembled WGS sequence"/>
</dbReference>
<dbReference type="EMBL" id="JFBT01000001">
    <property type="protein sequence ID" value="EXG82609.1"/>
    <property type="molecule type" value="Genomic_DNA"/>
</dbReference>
<dbReference type="PANTHER" id="PTHR43481">
    <property type="entry name" value="FRUCTOSE-1-PHOSPHATE PHOSPHATASE"/>
    <property type="match status" value="1"/>
</dbReference>
<dbReference type="InterPro" id="IPR051806">
    <property type="entry name" value="HAD-like_SPP"/>
</dbReference>
<dbReference type="NCBIfam" id="TIGR01509">
    <property type="entry name" value="HAD-SF-IA-v3"/>
    <property type="match status" value="1"/>
</dbReference>
<dbReference type="InterPro" id="IPR041492">
    <property type="entry name" value="HAD_2"/>
</dbReference>
<dbReference type="InterPro" id="IPR036412">
    <property type="entry name" value="HAD-like_sf"/>
</dbReference>
<dbReference type="InterPro" id="IPR023214">
    <property type="entry name" value="HAD_sf"/>
</dbReference>
<dbReference type="InterPro" id="IPR006439">
    <property type="entry name" value="HAD-SF_hydro_IA"/>
</dbReference>
<dbReference type="SFLD" id="SFLDG01129">
    <property type="entry name" value="C1.5:_HAD__Beta-PGM__Phosphata"/>
    <property type="match status" value="1"/>
</dbReference>
<dbReference type="Gene3D" id="1.10.150.240">
    <property type="entry name" value="Putative phosphatase, domain 2"/>
    <property type="match status" value="1"/>
</dbReference>
<dbReference type="RefSeq" id="WP_035852524.1">
    <property type="nucleotide sequence ID" value="NZ_KK073874.1"/>
</dbReference>
<gene>
    <name evidence="1" type="ORF">CryarDRAFT_3804</name>
</gene>
<dbReference type="PANTHER" id="PTHR43481:SF4">
    <property type="entry name" value="GLYCEROL-1-PHOSPHATE PHOSPHOHYDROLASE 1-RELATED"/>
    <property type="match status" value="1"/>
</dbReference>
<dbReference type="PRINTS" id="PR00413">
    <property type="entry name" value="HADHALOGNASE"/>
</dbReference>
<organism evidence="1 2">
    <name type="scientific">Cryptosporangium arvum DSM 44712</name>
    <dbReference type="NCBI Taxonomy" id="927661"/>
    <lineage>
        <taxon>Bacteria</taxon>
        <taxon>Bacillati</taxon>
        <taxon>Actinomycetota</taxon>
        <taxon>Actinomycetes</taxon>
        <taxon>Cryptosporangiales</taxon>
        <taxon>Cryptosporangiaceae</taxon>
        <taxon>Cryptosporangium</taxon>
    </lineage>
</organism>
<comment type="caution">
    <text evidence="1">The sequence shown here is derived from an EMBL/GenBank/DDBJ whole genome shotgun (WGS) entry which is preliminary data.</text>
</comment>
<name>A0A010ZV85_9ACTN</name>
<reference evidence="1 2" key="1">
    <citation type="submission" date="2013-07" db="EMBL/GenBank/DDBJ databases">
        <authorList>
            <consortium name="DOE Joint Genome Institute"/>
            <person name="Eisen J."/>
            <person name="Huntemann M."/>
            <person name="Han J."/>
            <person name="Chen A."/>
            <person name="Kyrpides N."/>
            <person name="Mavromatis K."/>
            <person name="Markowitz V."/>
            <person name="Palaniappan K."/>
            <person name="Ivanova N."/>
            <person name="Schaumberg A."/>
            <person name="Pati A."/>
            <person name="Liolios K."/>
            <person name="Nordberg H.P."/>
            <person name="Cantor M.N."/>
            <person name="Hua S.X."/>
            <person name="Woyke T."/>
        </authorList>
    </citation>
    <scope>NUCLEOTIDE SEQUENCE [LARGE SCALE GENOMIC DNA]</scope>
    <source>
        <strain evidence="1 2">DSM 44712</strain>
    </source>
</reference>
<dbReference type="SFLD" id="SFLDS00003">
    <property type="entry name" value="Haloacid_Dehalogenase"/>
    <property type="match status" value="1"/>
</dbReference>
<dbReference type="SFLD" id="SFLDG01135">
    <property type="entry name" value="C1.5.6:_HAD__Beta-PGM__Phospha"/>
    <property type="match status" value="1"/>
</dbReference>
<dbReference type="Pfam" id="PF13419">
    <property type="entry name" value="HAD_2"/>
    <property type="match status" value="1"/>
</dbReference>
<accession>A0A010ZV85</accession>
<dbReference type="SUPFAM" id="SSF56784">
    <property type="entry name" value="HAD-like"/>
    <property type="match status" value="1"/>
</dbReference>
<evidence type="ECO:0000313" key="1">
    <source>
        <dbReference type="EMBL" id="EXG82609.1"/>
    </source>
</evidence>
<dbReference type="Gene3D" id="3.40.50.1000">
    <property type="entry name" value="HAD superfamily/HAD-like"/>
    <property type="match status" value="1"/>
</dbReference>
<dbReference type="AlphaFoldDB" id="A0A010ZV85"/>
<sequence length="223" mass="22618">MDGAVLFDFDGVVVDTESAVVAAWRADCAALGVPFDRAAFVAAVGVPSLRPDRIRAVLGPATGDPAVAAARIRARLRQLSGDLPVLPGVHALLTEIAAAGVPAAVVSGATREWVHGHLDRVGLRDAFDLVVCRDDVRAGKPAPDLYLAALAALDVPAGSAVAIEDTATGIAAARAAGVRCVAVPGPVTVDHDFSGAETVLTSLAGVRLTDLLPGRSQRSAGRG</sequence>
<evidence type="ECO:0000313" key="2">
    <source>
        <dbReference type="Proteomes" id="UP000021053"/>
    </source>
</evidence>
<protein>
    <submittedName>
        <fullName evidence="1">Haloacid dehalogenase superfamily protein, subfamily IA, variant 3 with third motif having DD or ED</fullName>
    </submittedName>
</protein>
<keyword evidence="2" id="KW-1185">Reference proteome</keyword>